<evidence type="ECO:0000256" key="15">
    <source>
        <dbReference type="SAM" id="MobiDB-lite"/>
    </source>
</evidence>
<feature type="domain" description="EF-hand" evidence="17">
    <location>
        <begin position="777"/>
        <end position="812"/>
    </location>
</feature>
<dbReference type="AlphaFoldDB" id="A0A7J6NPR4"/>
<dbReference type="Gene3D" id="3.30.200.20">
    <property type="entry name" value="Phosphorylase Kinase, domain 1"/>
    <property type="match status" value="1"/>
</dbReference>
<evidence type="ECO:0000313" key="19">
    <source>
        <dbReference type="Proteomes" id="UP000541610"/>
    </source>
</evidence>
<feature type="domain" description="EF-hand" evidence="17">
    <location>
        <begin position="314"/>
        <end position="349"/>
    </location>
</feature>
<dbReference type="InterPro" id="IPR002048">
    <property type="entry name" value="EF_hand_dom"/>
</dbReference>
<dbReference type="PROSITE" id="PS00107">
    <property type="entry name" value="PROTEIN_KINASE_ATP"/>
    <property type="match status" value="1"/>
</dbReference>
<proteinExistence type="inferred from homology"/>
<evidence type="ECO:0000256" key="12">
    <source>
        <dbReference type="ARBA" id="ARBA00047899"/>
    </source>
</evidence>
<keyword evidence="8" id="KW-0418">Kinase</keyword>
<dbReference type="EMBL" id="JABANP010000244">
    <property type="protein sequence ID" value="KAF4685882.1"/>
    <property type="molecule type" value="Genomic_DNA"/>
</dbReference>
<evidence type="ECO:0000256" key="3">
    <source>
        <dbReference type="ARBA" id="ARBA00022527"/>
    </source>
</evidence>
<dbReference type="InterPro" id="IPR046349">
    <property type="entry name" value="C1-like_sf"/>
</dbReference>
<organism evidence="18 19">
    <name type="scientific">Perkinsus olseni</name>
    <name type="common">Perkinsus atlanticus</name>
    <dbReference type="NCBI Taxonomy" id="32597"/>
    <lineage>
        <taxon>Eukaryota</taxon>
        <taxon>Sar</taxon>
        <taxon>Alveolata</taxon>
        <taxon>Perkinsozoa</taxon>
        <taxon>Perkinsea</taxon>
        <taxon>Perkinsida</taxon>
        <taxon>Perkinsidae</taxon>
        <taxon>Perkinsus</taxon>
    </lineage>
</organism>
<sequence>MFGNGKDTPIEEVDTPPARRMVHRAKRNGGEPAKVRIPAGAFGGNAAGRRKLSDAPSPFHKVARTDVTEKQGTSTSAYLHIFPTSDEDTMQSNGVSKGCGFGHDLATDESASESSSCGCCRAKIQTEDTAYRCQICGLTFCAACTDDAKRIDRTAFQSLRCPRRHSLQNFVADRPGYACNICDSSSLVKGANVLGCRKCDFDMCEKCVEVGCKAVSVSSTLPDHPSPTDFARLHCGNGHRLRDFTVLNGAHTCGCCSRASIPRGTKAFACSQCQYELCFECARKALVAHKSGGTGVDSENLLINVDNLLNDKDALWDNCWRWFNTYDVNKDGYLNFVELTTLCGQLLKDLDVPGIDTCVVEQYMKKYDVDGDERLTPKEFFELFTRLLVKAKSIPAPAGIKREALIGKKINGSPSVRYTLKEDLGHGSFGAAQRVIDKMTKKSRVMKTISKKEGHSTQAELELEIECMKKMDHPHILRLFEYYEDANNMYLITDICEGGHLLKVIEDAHRSKIRKPMTERWICSVFRQAIDAVAHCHAHGLIHKDIKAENILLMNRAPATAGKRKKIYEMDPHVVLIDFGLAELFDPSRAFQSKVVAGTPYTMAPEVWASAQNRSKTFGLKCDVYSLGCVLFHILTGKIPVIPKGNNAREWLRAIEGGPEWSLLDSTGASVDARKLVRAMMRTNERERPSSRQCLQSEWFSLHPAEHTQRLSPVAVRELADFCRRSAFERSVLMGVATQVHALDIPEINSIFTALDHTNTGTLSRERVAVALQGLGIEETMALKAVEALDVDGDDNIDYTELVAGLLCAYDDHIDRLLWAAFRSLDLDNDGRLDRKEVATLLSAAEVDGRKIRPSARELDALLDELDGDQDGFIQFDEFRTRFTPKVKRF</sequence>
<dbReference type="SMART" id="SM00054">
    <property type="entry name" value="EFh"/>
    <property type="match status" value="6"/>
</dbReference>
<dbReference type="SMART" id="SM00220">
    <property type="entry name" value="S_TKc"/>
    <property type="match status" value="1"/>
</dbReference>
<dbReference type="Gene3D" id="1.10.510.10">
    <property type="entry name" value="Transferase(Phosphotransferase) domain 1"/>
    <property type="match status" value="1"/>
</dbReference>
<dbReference type="EC" id="2.7.11.1" evidence="2"/>
<keyword evidence="7 14" id="KW-0547">Nucleotide-binding</keyword>
<keyword evidence="3" id="KW-0723">Serine/threonine-protein kinase</keyword>
<dbReference type="GO" id="GO:0004674">
    <property type="term" value="F:protein serine/threonine kinase activity"/>
    <property type="evidence" value="ECO:0007669"/>
    <property type="project" value="UniProtKB-KW"/>
</dbReference>
<dbReference type="Pfam" id="PF00069">
    <property type="entry name" value="Pkinase"/>
    <property type="match status" value="1"/>
</dbReference>
<dbReference type="Gene3D" id="1.10.238.10">
    <property type="entry name" value="EF-hand"/>
    <property type="match status" value="2"/>
</dbReference>
<feature type="domain" description="EF-hand" evidence="17">
    <location>
        <begin position="360"/>
        <end position="390"/>
    </location>
</feature>
<dbReference type="SUPFAM" id="SSF47473">
    <property type="entry name" value="EF-hand"/>
    <property type="match status" value="2"/>
</dbReference>
<keyword evidence="5" id="KW-0479">Metal-binding</keyword>
<dbReference type="InterPro" id="IPR008271">
    <property type="entry name" value="Ser/Thr_kinase_AS"/>
</dbReference>
<evidence type="ECO:0000313" key="18">
    <source>
        <dbReference type="EMBL" id="KAF4685882.1"/>
    </source>
</evidence>
<dbReference type="PROSITE" id="PS00018">
    <property type="entry name" value="EF_HAND_1"/>
    <property type="match status" value="4"/>
</dbReference>
<dbReference type="OrthoDB" id="424326at2759"/>
<feature type="region of interest" description="Disordered" evidence="15">
    <location>
        <begin position="1"/>
        <end position="20"/>
    </location>
</feature>
<comment type="catalytic activity">
    <reaction evidence="13">
        <text>L-seryl-[protein] + ATP = O-phospho-L-seryl-[protein] + ADP + H(+)</text>
        <dbReference type="Rhea" id="RHEA:17989"/>
        <dbReference type="Rhea" id="RHEA-COMP:9863"/>
        <dbReference type="Rhea" id="RHEA-COMP:11604"/>
        <dbReference type="ChEBI" id="CHEBI:15378"/>
        <dbReference type="ChEBI" id="CHEBI:29999"/>
        <dbReference type="ChEBI" id="CHEBI:30616"/>
        <dbReference type="ChEBI" id="CHEBI:83421"/>
        <dbReference type="ChEBI" id="CHEBI:456216"/>
        <dbReference type="EC" id="2.7.11.1"/>
    </reaction>
</comment>
<comment type="cofactor">
    <cofactor evidence="1">
        <name>Mg(2+)</name>
        <dbReference type="ChEBI" id="CHEBI:18420"/>
    </cofactor>
</comment>
<comment type="caution">
    <text evidence="18">The sequence shown here is derived from an EMBL/GenBank/DDBJ whole genome shotgun (WGS) entry which is preliminary data.</text>
</comment>
<keyword evidence="10 14" id="KW-0067">ATP-binding</keyword>
<dbReference type="Pfam" id="PF13499">
    <property type="entry name" value="EF-hand_7"/>
    <property type="match status" value="1"/>
</dbReference>
<dbReference type="PROSITE" id="PS50011">
    <property type="entry name" value="PROTEIN_KINASE_DOM"/>
    <property type="match status" value="1"/>
</dbReference>
<accession>A0A7J6NPR4</accession>
<feature type="domain" description="Protein kinase" evidence="16">
    <location>
        <begin position="418"/>
        <end position="700"/>
    </location>
</feature>
<dbReference type="GO" id="GO:0005524">
    <property type="term" value="F:ATP binding"/>
    <property type="evidence" value="ECO:0007669"/>
    <property type="project" value="UniProtKB-UniRule"/>
</dbReference>
<dbReference type="PROSITE" id="PS50222">
    <property type="entry name" value="EF_HAND_2"/>
    <property type="match status" value="5"/>
</dbReference>
<reference evidence="18 19" key="1">
    <citation type="submission" date="2020-04" db="EMBL/GenBank/DDBJ databases">
        <title>Perkinsus olseni comparative genomics.</title>
        <authorList>
            <person name="Bogema D.R."/>
        </authorList>
    </citation>
    <scope>NUCLEOTIDE SEQUENCE [LARGE SCALE GENOMIC DNA]</scope>
    <source>
        <strain evidence="18">00978-12</strain>
    </source>
</reference>
<dbReference type="InterPro" id="IPR050205">
    <property type="entry name" value="CDPK_Ser/Thr_kinases"/>
</dbReference>
<dbReference type="InterPro" id="IPR018247">
    <property type="entry name" value="EF_Hand_1_Ca_BS"/>
</dbReference>
<dbReference type="Pfam" id="PF26235">
    <property type="entry name" value="zf-KKT2_KKT3"/>
    <property type="match status" value="1"/>
</dbReference>
<dbReference type="InterPro" id="IPR011992">
    <property type="entry name" value="EF-hand-dom_pair"/>
</dbReference>
<keyword evidence="6" id="KW-0677">Repeat</keyword>
<dbReference type="SUPFAM" id="SSF56112">
    <property type="entry name" value="Protein kinase-like (PK-like)"/>
    <property type="match status" value="1"/>
</dbReference>
<keyword evidence="9" id="KW-0106">Calcium</keyword>
<protein>
    <recommendedName>
        <fullName evidence="2">non-specific serine/threonine protein kinase</fullName>
        <ecNumber evidence="2">2.7.11.1</ecNumber>
    </recommendedName>
</protein>
<dbReference type="CDD" id="cd00051">
    <property type="entry name" value="EFh"/>
    <property type="match status" value="1"/>
</dbReference>
<feature type="region of interest" description="Disordered" evidence="15">
    <location>
        <begin position="25"/>
        <end position="57"/>
    </location>
</feature>
<dbReference type="InterPro" id="IPR011009">
    <property type="entry name" value="Kinase-like_dom_sf"/>
</dbReference>
<evidence type="ECO:0000256" key="10">
    <source>
        <dbReference type="ARBA" id="ARBA00022840"/>
    </source>
</evidence>
<comment type="catalytic activity">
    <reaction evidence="12">
        <text>L-threonyl-[protein] + ATP = O-phospho-L-threonyl-[protein] + ADP + H(+)</text>
        <dbReference type="Rhea" id="RHEA:46608"/>
        <dbReference type="Rhea" id="RHEA-COMP:11060"/>
        <dbReference type="Rhea" id="RHEA-COMP:11605"/>
        <dbReference type="ChEBI" id="CHEBI:15378"/>
        <dbReference type="ChEBI" id="CHEBI:30013"/>
        <dbReference type="ChEBI" id="CHEBI:30616"/>
        <dbReference type="ChEBI" id="CHEBI:61977"/>
        <dbReference type="ChEBI" id="CHEBI:456216"/>
        <dbReference type="EC" id="2.7.11.1"/>
    </reaction>
</comment>
<evidence type="ECO:0000256" key="14">
    <source>
        <dbReference type="PROSITE-ProRule" id="PRU10141"/>
    </source>
</evidence>
<evidence type="ECO:0000256" key="6">
    <source>
        <dbReference type="ARBA" id="ARBA00022737"/>
    </source>
</evidence>
<dbReference type="InterPro" id="IPR017441">
    <property type="entry name" value="Protein_kinase_ATP_BS"/>
</dbReference>
<dbReference type="PROSITE" id="PS00108">
    <property type="entry name" value="PROTEIN_KINASE_ST"/>
    <property type="match status" value="1"/>
</dbReference>
<evidence type="ECO:0000259" key="16">
    <source>
        <dbReference type="PROSITE" id="PS50011"/>
    </source>
</evidence>
<feature type="binding site" evidence="14">
    <location>
        <position position="447"/>
    </location>
    <ligand>
        <name>ATP</name>
        <dbReference type="ChEBI" id="CHEBI:30616"/>
    </ligand>
</feature>
<dbReference type="InterPro" id="IPR058800">
    <property type="entry name" value="Znf-KKT2_KKT3"/>
</dbReference>
<evidence type="ECO:0000259" key="17">
    <source>
        <dbReference type="PROSITE" id="PS50222"/>
    </source>
</evidence>
<evidence type="ECO:0000256" key="4">
    <source>
        <dbReference type="ARBA" id="ARBA00022679"/>
    </source>
</evidence>
<evidence type="ECO:0000256" key="7">
    <source>
        <dbReference type="ARBA" id="ARBA00022741"/>
    </source>
</evidence>
<gene>
    <name evidence="18" type="ORF">FOZ60_005955</name>
</gene>
<evidence type="ECO:0000256" key="2">
    <source>
        <dbReference type="ARBA" id="ARBA00012513"/>
    </source>
</evidence>
<evidence type="ECO:0000256" key="5">
    <source>
        <dbReference type="ARBA" id="ARBA00022723"/>
    </source>
</evidence>
<keyword evidence="4" id="KW-0808">Transferase</keyword>
<evidence type="ECO:0000256" key="13">
    <source>
        <dbReference type="ARBA" id="ARBA00048679"/>
    </source>
</evidence>
<evidence type="ECO:0000256" key="11">
    <source>
        <dbReference type="ARBA" id="ARBA00024334"/>
    </source>
</evidence>
<evidence type="ECO:0000256" key="9">
    <source>
        <dbReference type="ARBA" id="ARBA00022837"/>
    </source>
</evidence>
<name>A0A7J6NPR4_PEROL</name>
<feature type="domain" description="EF-hand" evidence="17">
    <location>
        <begin position="813"/>
        <end position="848"/>
    </location>
</feature>
<comment type="similarity">
    <text evidence="11">Belongs to the protein kinase superfamily. Ser/Thr protein kinase family. CDPK subfamily.</text>
</comment>
<evidence type="ECO:0000256" key="1">
    <source>
        <dbReference type="ARBA" id="ARBA00001946"/>
    </source>
</evidence>
<dbReference type="InterPro" id="IPR000719">
    <property type="entry name" value="Prot_kinase_dom"/>
</dbReference>
<feature type="domain" description="EF-hand" evidence="17">
    <location>
        <begin position="854"/>
        <end position="889"/>
    </location>
</feature>
<dbReference type="FunFam" id="3.30.200.20:FF:000315">
    <property type="entry name" value="Calcium-dependent protein kinase 3"/>
    <property type="match status" value="1"/>
</dbReference>
<dbReference type="PANTHER" id="PTHR24349">
    <property type="entry name" value="SERINE/THREONINE-PROTEIN KINASE"/>
    <property type="match status" value="1"/>
</dbReference>
<dbReference type="GO" id="GO:0005509">
    <property type="term" value="F:calcium ion binding"/>
    <property type="evidence" value="ECO:0007669"/>
    <property type="project" value="InterPro"/>
</dbReference>
<dbReference type="Proteomes" id="UP000541610">
    <property type="component" value="Unassembled WGS sequence"/>
</dbReference>
<evidence type="ECO:0000256" key="8">
    <source>
        <dbReference type="ARBA" id="ARBA00022777"/>
    </source>
</evidence>
<dbReference type="SUPFAM" id="SSF57889">
    <property type="entry name" value="Cysteine-rich domain"/>
    <property type="match status" value="1"/>
</dbReference>